<name>A2DBI1_TRIV3</name>
<dbReference type="eggNOG" id="KOG0504">
    <property type="taxonomic scope" value="Eukaryota"/>
</dbReference>
<dbReference type="STRING" id="5722.A2DBI1"/>
<dbReference type="Pfam" id="PF12796">
    <property type="entry name" value="Ank_2"/>
    <property type="match status" value="1"/>
</dbReference>
<dbReference type="SMART" id="SM00248">
    <property type="entry name" value="ANK"/>
    <property type="match status" value="2"/>
</dbReference>
<evidence type="ECO:0000313" key="5">
    <source>
        <dbReference type="Proteomes" id="UP000001542"/>
    </source>
</evidence>
<keyword evidence="2 3" id="KW-0040">ANK repeat</keyword>
<keyword evidence="1" id="KW-0677">Repeat</keyword>
<dbReference type="OrthoDB" id="19174at2759"/>
<feature type="repeat" description="ANK" evidence="3">
    <location>
        <begin position="14"/>
        <end position="46"/>
    </location>
</feature>
<dbReference type="SUPFAM" id="SSF48403">
    <property type="entry name" value="Ankyrin repeat"/>
    <property type="match status" value="1"/>
</dbReference>
<proteinExistence type="predicted"/>
<keyword evidence="5" id="KW-1185">Reference proteome</keyword>
<evidence type="ECO:0000256" key="3">
    <source>
        <dbReference type="PROSITE-ProRule" id="PRU00023"/>
    </source>
</evidence>
<reference evidence="4" key="1">
    <citation type="submission" date="2006-10" db="EMBL/GenBank/DDBJ databases">
        <authorList>
            <person name="Amadeo P."/>
            <person name="Zhao Q."/>
            <person name="Wortman J."/>
            <person name="Fraser-Liggett C."/>
            <person name="Carlton J."/>
        </authorList>
    </citation>
    <scope>NUCLEOTIDE SEQUENCE</scope>
    <source>
        <strain evidence="4">G3</strain>
    </source>
</reference>
<evidence type="ECO:0000256" key="1">
    <source>
        <dbReference type="ARBA" id="ARBA00022737"/>
    </source>
</evidence>
<dbReference type="AlphaFoldDB" id="A2DBI1"/>
<organism evidence="4 5">
    <name type="scientific">Trichomonas vaginalis (strain ATCC PRA-98 / G3)</name>
    <dbReference type="NCBI Taxonomy" id="412133"/>
    <lineage>
        <taxon>Eukaryota</taxon>
        <taxon>Metamonada</taxon>
        <taxon>Parabasalia</taxon>
        <taxon>Trichomonadida</taxon>
        <taxon>Trichomonadidae</taxon>
        <taxon>Trichomonas</taxon>
    </lineage>
</organism>
<reference evidence="4" key="2">
    <citation type="journal article" date="2007" name="Science">
        <title>Draft genome sequence of the sexually transmitted pathogen Trichomonas vaginalis.</title>
        <authorList>
            <person name="Carlton J.M."/>
            <person name="Hirt R.P."/>
            <person name="Silva J.C."/>
            <person name="Delcher A.L."/>
            <person name="Schatz M."/>
            <person name="Zhao Q."/>
            <person name="Wortman J.R."/>
            <person name="Bidwell S.L."/>
            <person name="Alsmark U.C.M."/>
            <person name="Besteiro S."/>
            <person name="Sicheritz-Ponten T."/>
            <person name="Noel C.J."/>
            <person name="Dacks J.B."/>
            <person name="Foster P.G."/>
            <person name="Simillion C."/>
            <person name="Van de Peer Y."/>
            <person name="Miranda-Saavedra D."/>
            <person name="Barton G.J."/>
            <person name="Westrop G.D."/>
            <person name="Mueller S."/>
            <person name="Dessi D."/>
            <person name="Fiori P.L."/>
            <person name="Ren Q."/>
            <person name="Paulsen I."/>
            <person name="Zhang H."/>
            <person name="Bastida-Corcuera F.D."/>
            <person name="Simoes-Barbosa A."/>
            <person name="Brown M.T."/>
            <person name="Hayes R.D."/>
            <person name="Mukherjee M."/>
            <person name="Okumura C.Y."/>
            <person name="Schneider R."/>
            <person name="Smith A.J."/>
            <person name="Vanacova S."/>
            <person name="Villalvazo M."/>
            <person name="Haas B.J."/>
            <person name="Pertea M."/>
            <person name="Feldblyum T.V."/>
            <person name="Utterback T.R."/>
            <person name="Shu C.L."/>
            <person name="Osoegawa K."/>
            <person name="de Jong P.J."/>
            <person name="Hrdy I."/>
            <person name="Horvathova L."/>
            <person name="Zubacova Z."/>
            <person name="Dolezal P."/>
            <person name="Malik S.B."/>
            <person name="Logsdon J.M. Jr."/>
            <person name="Henze K."/>
            <person name="Gupta A."/>
            <person name="Wang C.C."/>
            <person name="Dunne R.L."/>
            <person name="Upcroft J.A."/>
            <person name="Upcroft P."/>
            <person name="White O."/>
            <person name="Salzberg S.L."/>
            <person name="Tang P."/>
            <person name="Chiu C.-H."/>
            <person name="Lee Y.-S."/>
            <person name="Embley T.M."/>
            <person name="Coombs G.H."/>
            <person name="Mottram J.C."/>
            <person name="Tachezy J."/>
            <person name="Fraser-Liggett C.M."/>
            <person name="Johnson P.J."/>
        </authorList>
    </citation>
    <scope>NUCLEOTIDE SEQUENCE [LARGE SCALE GENOMIC DNA]</scope>
    <source>
        <strain evidence="4">G3</strain>
    </source>
</reference>
<dbReference type="EMBL" id="DS113185">
    <property type="protein sequence ID" value="EAY22184.1"/>
    <property type="molecule type" value="Genomic_DNA"/>
</dbReference>
<feature type="repeat" description="ANK" evidence="3">
    <location>
        <begin position="47"/>
        <end position="79"/>
    </location>
</feature>
<dbReference type="InterPro" id="IPR002110">
    <property type="entry name" value="Ankyrin_rpt"/>
</dbReference>
<dbReference type="PANTHER" id="PTHR24188:SF29">
    <property type="entry name" value="GH09064P"/>
    <property type="match status" value="1"/>
</dbReference>
<dbReference type="RefSeq" id="XP_001583170.1">
    <property type="nucleotide sequence ID" value="XM_001583120.1"/>
</dbReference>
<dbReference type="Gene3D" id="1.25.40.20">
    <property type="entry name" value="Ankyrin repeat-containing domain"/>
    <property type="match status" value="1"/>
</dbReference>
<dbReference type="KEGG" id="tva:5467738"/>
<evidence type="ECO:0000256" key="2">
    <source>
        <dbReference type="ARBA" id="ARBA00023043"/>
    </source>
</evidence>
<dbReference type="VEuPathDB" id="TrichDB:TVAGG3_0382210"/>
<dbReference type="InParanoid" id="A2DBI1"/>
<dbReference type="PANTHER" id="PTHR24188">
    <property type="entry name" value="ANKYRIN REPEAT PROTEIN"/>
    <property type="match status" value="1"/>
</dbReference>
<dbReference type="PROSITE" id="PS50088">
    <property type="entry name" value="ANK_REPEAT"/>
    <property type="match status" value="2"/>
</dbReference>
<sequence>MISVEDNIGEMDNNGYTPLIMASFGGHLEVVKYLITVEADREAKDNNDNTPLLKELENGQLKVVKFLIAVGADKEAKNNQGRTAWDVATSDVRKYMTSIRT</sequence>
<dbReference type="InterPro" id="IPR036770">
    <property type="entry name" value="Ankyrin_rpt-contain_sf"/>
</dbReference>
<protein>
    <submittedName>
        <fullName evidence="4">Uncharacterized protein</fullName>
    </submittedName>
</protein>
<dbReference type="PROSITE" id="PS50297">
    <property type="entry name" value="ANK_REP_REGION"/>
    <property type="match status" value="2"/>
</dbReference>
<dbReference type="PRINTS" id="PR01415">
    <property type="entry name" value="ANKYRIN"/>
</dbReference>
<evidence type="ECO:0000313" key="4">
    <source>
        <dbReference type="EMBL" id="EAY22184.1"/>
    </source>
</evidence>
<dbReference type="Proteomes" id="UP000001542">
    <property type="component" value="Unassembled WGS sequence"/>
</dbReference>
<gene>
    <name evidence="4" type="ORF">TVAG_093580</name>
</gene>
<accession>A2DBI1</accession>